<gene>
    <name evidence="3" type="ORF">AUJ66_04610</name>
</gene>
<feature type="domain" description="DUF4143" evidence="2">
    <location>
        <begin position="137"/>
        <end position="289"/>
    </location>
</feature>
<dbReference type="InterPro" id="IPR041682">
    <property type="entry name" value="AAA_14"/>
</dbReference>
<reference evidence="3 4" key="1">
    <citation type="journal article" date="2016" name="Environ. Microbiol.">
        <title>Genomic resolution of a cold subsurface aquifer community provides metabolic insights for novel microbes adapted to high CO concentrations.</title>
        <authorList>
            <person name="Probst A.J."/>
            <person name="Castelle C.J."/>
            <person name="Singh A."/>
            <person name="Brown C.T."/>
            <person name="Anantharaman K."/>
            <person name="Sharon I."/>
            <person name="Hug L.A."/>
            <person name="Burstein D."/>
            <person name="Emerson J.B."/>
            <person name="Thomas B.C."/>
            <person name="Banfield J.F."/>
        </authorList>
    </citation>
    <scope>NUCLEOTIDE SEQUENCE [LARGE SCALE GENOMIC DNA]</scope>
    <source>
        <strain evidence="3">CG1_02_38_46</strain>
    </source>
</reference>
<dbReference type="PANTHER" id="PTHR33295:SF8">
    <property type="entry name" value="AAA+ ATPASE DOMAIN-CONTAINING PROTEIN"/>
    <property type="match status" value="1"/>
</dbReference>
<proteinExistence type="predicted"/>
<feature type="domain" description="AAA" evidence="1">
    <location>
        <begin position="24"/>
        <end position="77"/>
    </location>
</feature>
<dbReference type="STRING" id="1817893.AUJ66_04610"/>
<evidence type="ECO:0000259" key="2">
    <source>
        <dbReference type="Pfam" id="PF13635"/>
    </source>
</evidence>
<dbReference type="AlphaFoldDB" id="A0A1J4SC93"/>
<dbReference type="Proteomes" id="UP000182278">
    <property type="component" value="Unassembled WGS sequence"/>
</dbReference>
<dbReference type="PANTHER" id="PTHR33295">
    <property type="entry name" value="ATPASE"/>
    <property type="match status" value="1"/>
</dbReference>
<evidence type="ECO:0000313" key="3">
    <source>
        <dbReference type="EMBL" id="OIN97015.1"/>
    </source>
</evidence>
<protein>
    <recommendedName>
        <fullName evidence="5">AAA family ATPase</fullName>
    </recommendedName>
</protein>
<accession>A0A1J4SC93</accession>
<name>A0A1J4SC93_9BACT</name>
<dbReference type="EMBL" id="MNUO01000068">
    <property type="protein sequence ID" value="OIN97015.1"/>
    <property type="molecule type" value="Genomic_DNA"/>
</dbReference>
<organism evidence="3 4">
    <name type="scientific">Candidatus Desantisbacteria bacterium CG1_02_38_46</name>
    <dbReference type="NCBI Taxonomy" id="1817893"/>
    <lineage>
        <taxon>Bacteria</taxon>
        <taxon>Candidatus Desantisiibacteriota</taxon>
    </lineage>
</organism>
<dbReference type="Pfam" id="PF13635">
    <property type="entry name" value="DUF4143"/>
    <property type="match status" value="1"/>
</dbReference>
<evidence type="ECO:0000313" key="4">
    <source>
        <dbReference type="Proteomes" id="UP000182278"/>
    </source>
</evidence>
<comment type="caution">
    <text evidence="3">The sequence shown here is derived from an EMBL/GenBank/DDBJ whole genome shotgun (WGS) entry which is preliminary data.</text>
</comment>
<evidence type="ECO:0000259" key="1">
    <source>
        <dbReference type="Pfam" id="PF13173"/>
    </source>
</evidence>
<dbReference type="InterPro" id="IPR025420">
    <property type="entry name" value="DUF4143"/>
</dbReference>
<sequence length="351" mass="41424">MNTILKTLLFEWEERELPSIIEREKNLKKYLNLSVPKNINIFITGSSSKMSSKEIPTELRGRSLEEKISPLSFSEFLNFEKINIDFEKIEYLEDEKVKILSALNEYLMWGGLPEIVLSETAQKREIIQEYYKTVIRKDISERSGIKNEENLKALLLLLLNSTSYSISKLYNTLKSLNYKIGKATLQKYLSSIENSFFLNNNFIFSYKIKNSLQYPRKNYFIDNGFVRSLSTKFSNNYSRLYENLVFIELQRRIDSDTEINYWKDELNKNEVDFVIRKNTEIVRLIQVCYDILDSDTKEREIKGIIKASKKLNCNNLLIINNELEKEEVISGKSVKFIPLWKWLVQDKLQEV</sequence>
<dbReference type="Pfam" id="PF13173">
    <property type="entry name" value="AAA_14"/>
    <property type="match status" value="1"/>
</dbReference>
<evidence type="ECO:0008006" key="5">
    <source>
        <dbReference type="Google" id="ProtNLM"/>
    </source>
</evidence>